<reference evidence="1 2" key="1">
    <citation type="journal article" date="2014" name="Int. J. Syst. Evol. Microbiol.">
        <title>Ramlibacter solisilvae sp. nov., isolated from forest soil, and emended description of the genus Ramlibacter.</title>
        <authorList>
            <person name="Lee H.J."/>
            <person name="Lee S.H."/>
            <person name="Lee S.S."/>
            <person name="Lee J.S."/>
            <person name="Kim Y."/>
            <person name="Kim S.C."/>
            <person name="Jeon C.O."/>
        </authorList>
    </citation>
    <scope>NUCLEOTIDE SEQUENCE [LARGE SCALE GENOMIC DNA]</scope>
    <source>
        <strain evidence="1 2">5-10</strain>
    </source>
</reference>
<proteinExistence type="predicted"/>
<name>A0A127JWM9_9BURK</name>
<gene>
    <name evidence="1" type="ORF">UC35_17375</name>
</gene>
<dbReference type="Proteomes" id="UP000070433">
    <property type="component" value="Chromosome"/>
</dbReference>
<evidence type="ECO:0000313" key="2">
    <source>
        <dbReference type="Proteomes" id="UP000070433"/>
    </source>
</evidence>
<sequence>MQIVYGGAILILVVVLAVTDGILGLEGAWSALAVLVAEAWWWQSDLVWELGTRRVRKQERAWAATSTQATRT</sequence>
<organism evidence="1 2">
    <name type="scientific">Ramlibacter tataouinensis</name>
    <dbReference type="NCBI Taxonomy" id="94132"/>
    <lineage>
        <taxon>Bacteria</taxon>
        <taxon>Pseudomonadati</taxon>
        <taxon>Pseudomonadota</taxon>
        <taxon>Betaproteobacteria</taxon>
        <taxon>Burkholderiales</taxon>
        <taxon>Comamonadaceae</taxon>
        <taxon>Ramlibacter</taxon>
    </lineage>
</organism>
<protein>
    <submittedName>
        <fullName evidence="1">Uncharacterized protein</fullName>
    </submittedName>
</protein>
<evidence type="ECO:0000313" key="1">
    <source>
        <dbReference type="EMBL" id="AMO24289.1"/>
    </source>
</evidence>
<dbReference type="EMBL" id="CP010951">
    <property type="protein sequence ID" value="AMO24289.1"/>
    <property type="molecule type" value="Genomic_DNA"/>
</dbReference>
<accession>A0A127JWM9</accession>
<keyword evidence="2" id="KW-1185">Reference proteome</keyword>
<dbReference type="AlphaFoldDB" id="A0A127JWM9"/>